<evidence type="ECO:0000313" key="16">
    <source>
        <dbReference type="EMBL" id="CAI8020624.1"/>
    </source>
</evidence>
<keyword evidence="4 13" id="KW-0436">Ligase</keyword>
<dbReference type="GO" id="GO:0019856">
    <property type="term" value="P:pyrimidine nucleobase biosynthetic process"/>
    <property type="evidence" value="ECO:0007669"/>
    <property type="project" value="TreeGrafter"/>
</dbReference>
<dbReference type="SUPFAM" id="SSF52540">
    <property type="entry name" value="P-loop containing nucleoside triphosphate hydrolases"/>
    <property type="match status" value="1"/>
</dbReference>
<dbReference type="PROSITE" id="PS51273">
    <property type="entry name" value="GATASE_TYPE_1"/>
    <property type="match status" value="1"/>
</dbReference>
<dbReference type="NCBIfam" id="NF003792">
    <property type="entry name" value="PRK05380.1"/>
    <property type="match status" value="1"/>
</dbReference>
<evidence type="ECO:0000256" key="3">
    <source>
        <dbReference type="ARBA" id="ARBA00012291"/>
    </source>
</evidence>
<comment type="pathway">
    <text evidence="1 13">Pyrimidine metabolism; CTP biosynthesis via de novo pathway; CTP from UDP: step 2/2.</text>
</comment>
<dbReference type="NCBIfam" id="TIGR00337">
    <property type="entry name" value="PyrG"/>
    <property type="match status" value="1"/>
</dbReference>
<dbReference type="CDD" id="cd01746">
    <property type="entry name" value="GATase1_CTP_Synthase"/>
    <property type="match status" value="1"/>
</dbReference>
<name>A0AA35RZN2_GEOBA</name>
<comment type="catalytic activity">
    <reaction evidence="11 13">
        <text>UTP + L-glutamine + ATP + H2O = CTP + L-glutamate + ADP + phosphate + 2 H(+)</text>
        <dbReference type="Rhea" id="RHEA:26426"/>
        <dbReference type="ChEBI" id="CHEBI:15377"/>
        <dbReference type="ChEBI" id="CHEBI:15378"/>
        <dbReference type="ChEBI" id="CHEBI:29985"/>
        <dbReference type="ChEBI" id="CHEBI:30616"/>
        <dbReference type="ChEBI" id="CHEBI:37563"/>
        <dbReference type="ChEBI" id="CHEBI:43474"/>
        <dbReference type="ChEBI" id="CHEBI:46398"/>
        <dbReference type="ChEBI" id="CHEBI:58359"/>
        <dbReference type="ChEBI" id="CHEBI:456216"/>
        <dbReference type="EC" id="6.3.4.2"/>
    </reaction>
</comment>
<evidence type="ECO:0000256" key="1">
    <source>
        <dbReference type="ARBA" id="ARBA00005171"/>
    </source>
</evidence>
<dbReference type="CDD" id="cd03113">
    <property type="entry name" value="CTPS_N"/>
    <property type="match status" value="1"/>
</dbReference>
<evidence type="ECO:0000256" key="9">
    <source>
        <dbReference type="ARBA" id="ARBA00022962"/>
    </source>
</evidence>
<comment type="caution">
    <text evidence="16">The sequence shown here is derived from an EMBL/GenBank/DDBJ whole genome shotgun (WGS) entry which is preliminary data.</text>
</comment>
<evidence type="ECO:0000256" key="8">
    <source>
        <dbReference type="ARBA" id="ARBA00022842"/>
    </source>
</evidence>
<dbReference type="InterPro" id="IPR029062">
    <property type="entry name" value="Class_I_gatase-like"/>
</dbReference>
<dbReference type="EMBL" id="CASHTH010001839">
    <property type="protein sequence ID" value="CAI8020624.1"/>
    <property type="molecule type" value="Genomic_DNA"/>
</dbReference>
<evidence type="ECO:0000256" key="2">
    <source>
        <dbReference type="ARBA" id="ARBA00007533"/>
    </source>
</evidence>
<protein>
    <recommendedName>
        <fullName evidence="12 13">CTP synthase</fullName>
        <ecNumber evidence="3 13">6.3.4.2</ecNumber>
    </recommendedName>
    <alternativeName>
        <fullName evidence="13">UTP--ammonia ligase</fullName>
    </alternativeName>
</protein>
<evidence type="ECO:0000256" key="7">
    <source>
        <dbReference type="ARBA" id="ARBA00022840"/>
    </source>
</evidence>
<keyword evidence="10 13" id="KW-0665">Pyrimidine biosynthesis</keyword>
<gene>
    <name evidence="16" type="ORF">GBAR_LOCUS12324</name>
</gene>
<dbReference type="GO" id="GO:0044210">
    <property type="term" value="P:'de novo' CTP biosynthetic process"/>
    <property type="evidence" value="ECO:0007669"/>
    <property type="project" value="UniProtKB-UniRule"/>
</dbReference>
<evidence type="ECO:0000259" key="15">
    <source>
        <dbReference type="Pfam" id="PF06418"/>
    </source>
</evidence>
<dbReference type="GO" id="GO:0042802">
    <property type="term" value="F:identical protein binding"/>
    <property type="evidence" value="ECO:0007669"/>
    <property type="project" value="TreeGrafter"/>
</dbReference>
<accession>A0AA35RZN2</accession>
<feature type="domain" description="Glutamine amidotransferase" evidence="14">
    <location>
        <begin position="303"/>
        <end position="526"/>
    </location>
</feature>
<dbReference type="EC" id="6.3.4.2" evidence="3 13"/>
<comment type="similarity">
    <text evidence="2 13">Belongs to the CTP synthase family.</text>
</comment>
<evidence type="ECO:0000259" key="14">
    <source>
        <dbReference type="Pfam" id="PF00117"/>
    </source>
</evidence>
<dbReference type="Gene3D" id="3.40.50.880">
    <property type="match status" value="1"/>
</dbReference>
<dbReference type="PANTHER" id="PTHR11550:SF0">
    <property type="entry name" value="CTP SYNTHASE-RELATED"/>
    <property type="match status" value="1"/>
</dbReference>
<dbReference type="PANTHER" id="PTHR11550">
    <property type="entry name" value="CTP SYNTHASE"/>
    <property type="match status" value="1"/>
</dbReference>
<evidence type="ECO:0000256" key="11">
    <source>
        <dbReference type="ARBA" id="ARBA00047781"/>
    </source>
</evidence>
<dbReference type="GO" id="GO:0005829">
    <property type="term" value="C:cytosol"/>
    <property type="evidence" value="ECO:0007669"/>
    <property type="project" value="TreeGrafter"/>
</dbReference>
<sequence>MTKYIFVTGGVISGIGKGITTASLGRLLINRGFKVIVVKIDPYLNVDAGVMNPFQHGEVFVTHDGAETDLDIGNYERFLGIDLNKYSNFTTGSVYSEVIAKERRGDYLGQTVQLIPHITDEIKGRIYQIGKDNEAEIVITEIGGTIGDFEMPPFVEAIRQMAVEVGRENTMFLHVSLIYTLPNGESKSKPTQHSIRKLQELGVQPDLLLCRSSESLDEAFRQKIALLCGISENYIFEGLDTKCVDEIPLNFERQGMGHLVLKRLGLEARPPMDAEWGAMVEKLKNPKQKARIAIVGKYTTGSDAYISVQEALKHGGIANEAAVEIEWIEAESLTEHPDLESVFQNADGILVPGGFGYRGIEGMLVAARYARENKIPYLGLCLGMQCLVIEFARHVAKLKNANSTEVDEETPYPIIDLMHDQRAVADFGATMRLGHYPCVLKENTKSYIAYQQPIIVERHRHRYELNNQHRSQLESAGLCFSGLSPDESLVEIAEVTEHPWMVGSQFHPEFQSKPLAPHPLFRDFIAAVLSHQCKVNHPEEE</sequence>
<feature type="domain" description="CTP synthase N-terminal" evidence="15">
    <location>
        <begin position="3"/>
        <end position="266"/>
    </location>
</feature>
<dbReference type="InterPro" id="IPR017926">
    <property type="entry name" value="GATASE"/>
</dbReference>
<dbReference type="SUPFAM" id="SSF52317">
    <property type="entry name" value="Class I glutamine amidotransferase-like"/>
    <property type="match status" value="1"/>
</dbReference>
<dbReference type="FunFam" id="3.40.50.880:FF:000002">
    <property type="entry name" value="CTP synthase"/>
    <property type="match status" value="1"/>
</dbReference>
<dbReference type="FunFam" id="3.40.50.300:FF:000009">
    <property type="entry name" value="CTP synthase"/>
    <property type="match status" value="1"/>
</dbReference>
<organism evidence="16 17">
    <name type="scientific">Geodia barretti</name>
    <name type="common">Barrett's horny sponge</name>
    <dbReference type="NCBI Taxonomy" id="519541"/>
    <lineage>
        <taxon>Eukaryota</taxon>
        <taxon>Metazoa</taxon>
        <taxon>Porifera</taxon>
        <taxon>Demospongiae</taxon>
        <taxon>Heteroscleromorpha</taxon>
        <taxon>Tetractinellida</taxon>
        <taxon>Astrophorina</taxon>
        <taxon>Geodiidae</taxon>
        <taxon>Geodia</taxon>
    </lineage>
</organism>
<keyword evidence="6 13" id="KW-0547">Nucleotide-binding</keyword>
<evidence type="ECO:0000256" key="10">
    <source>
        <dbReference type="ARBA" id="ARBA00022975"/>
    </source>
</evidence>
<evidence type="ECO:0000313" key="17">
    <source>
        <dbReference type="Proteomes" id="UP001174909"/>
    </source>
</evidence>
<dbReference type="GO" id="GO:0097268">
    <property type="term" value="C:cytoophidium"/>
    <property type="evidence" value="ECO:0007669"/>
    <property type="project" value="UniProtKB-ARBA"/>
</dbReference>
<reference evidence="16" key="1">
    <citation type="submission" date="2023-03" db="EMBL/GenBank/DDBJ databases">
        <authorList>
            <person name="Steffen K."/>
            <person name="Cardenas P."/>
        </authorList>
    </citation>
    <scope>NUCLEOTIDE SEQUENCE</scope>
</reference>
<dbReference type="Pfam" id="PF06418">
    <property type="entry name" value="CTP_synth_N"/>
    <property type="match status" value="1"/>
</dbReference>
<dbReference type="InterPro" id="IPR017456">
    <property type="entry name" value="CTP_synthase_N"/>
</dbReference>
<dbReference type="AlphaFoldDB" id="A0AA35RZN2"/>
<keyword evidence="9 13" id="KW-0315">Glutamine amidotransferase</keyword>
<keyword evidence="8" id="KW-0460">Magnesium</keyword>
<dbReference type="Proteomes" id="UP001174909">
    <property type="component" value="Unassembled WGS sequence"/>
</dbReference>
<evidence type="ECO:0000256" key="4">
    <source>
        <dbReference type="ARBA" id="ARBA00022598"/>
    </source>
</evidence>
<evidence type="ECO:0000256" key="6">
    <source>
        <dbReference type="ARBA" id="ARBA00022741"/>
    </source>
</evidence>
<dbReference type="GO" id="GO:0003883">
    <property type="term" value="F:CTP synthase activity"/>
    <property type="evidence" value="ECO:0007669"/>
    <property type="project" value="UniProtKB-UniRule"/>
</dbReference>
<keyword evidence="17" id="KW-1185">Reference proteome</keyword>
<keyword evidence="7 13" id="KW-0067">ATP-binding</keyword>
<dbReference type="GO" id="GO:0005524">
    <property type="term" value="F:ATP binding"/>
    <property type="evidence" value="ECO:0007669"/>
    <property type="project" value="UniProtKB-KW"/>
</dbReference>
<dbReference type="HAMAP" id="MF_01227">
    <property type="entry name" value="PyrG"/>
    <property type="match status" value="1"/>
</dbReference>
<dbReference type="GO" id="GO:0046872">
    <property type="term" value="F:metal ion binding"/>
    <property type="evidence" value="ECO:0007669"/>
    <property type="project" value="UniProtKB-KW"/>
</dbReference>
<dbReference type="Gene3D" id="3.40.50.300">
    <property type="entry name" value="P-loop containing nucleotide triphosphate hydrolases"/>
    <property type="match status" value="1"/>
</dbReference>
<evidence type="ECO:0000256" key="12">
    <source>
        <dbReference type="ARBA" id="ARBA00070745"/>
    </source>
</evidence>
<comment type="function">
    <text evidence="13">Catalyzes the ATP-dependent amination of UTP to CTP with either L-glutamine or ammonia as the source of nitrogen.</text>
</comment>
<dbReference type="InterPro" id="IPR004468">
    <property type="entry name" value="CTP_synthase"/>
</dbReference>
<dbReference type="InterPro" id="IPR027417">
    <property type="entry name" value="P-loop_NTPase"/>
</dbReference>
<proteinExistence type="inferred from homology"/>
<keyword evidence="5" id="KW-0479">Metal-binding</keyword>
<evidence type="ECO:0000256" key="13">
    <source>
        <dbReference type="RuleBase" id="RU810713"/>
    </source>
</evidence>
<dbReference type="Pfam" id="PF00117">
    <property type="entry name" value="GATase"/>
    <property type="match status" value="1"/>
</dbReference>
<evidence type="ECO:0000256" key="5">
    <source>
        <dbReference type="ARBA" id="ARBA00022723"/>
    </source>
</evidence>
<dbReference type="InterPro" id="IPR033828">
    <property type="entry name" value="GATase1_CTP_Synthase"/>
</dbReference>